<dbReference type="AlphaFoldDB" id="A0A0B6YCE1"/>
<accession>A0A0B6YCE1</accession>
<reference evidence="1" key="1">
    <citation type="submission" date="2014-12" db="EMBL/GenBank/DDBJ databases">
        <title>Insight into the proteome of Arion vulgaris.</title>
        <authorList>
            <person name="Aradska J."/>
            <person name="Bulat T."/>
            <person name="Smidak R."/>
            <person name="Sarate P."/>
            <person name="Gangsoo J."/>
            <person name="Sialana F."/>
            <person name="Bilban M."/>
            <person name="Lubec G."/>
        </authorList>
    </citation>
    <scope>NUCLEOTIDE SEQUENCE</scope>
    <source>
        <tissue evidence="1">Skin</tissue>
    </source>
</reference>
<proteinExistence type="predicted"/>
<sequence>MIPARSAIYEQDKGKRTLERKLRKVKTSKSVYELTLRAANDRGAWRVLVEASCTT</sequence>
<gene>
    <name evidence="1" type="primary">ORF21280</name>
</gene>
<feature type="non-terminal residue" evidence="1">
    <location>
        <position position="55"/>
    </location>
</feature>
<name>A0A0B6YCE1_9EUPU</name>
<organism evidence="1">
    <name type="scientific">Arion vulgaris</name>
    <dbReference type="NCBI Taxonomy" id="1028688"/>
    <lineage>
        <taxon>Eukaryota</taxon>
        <taxon>Metazoa</taxon>
        <taxon>Spiralia</taxon>
        <taxon>Lophotrochozoa</taxon>
        <taxon>Mollusca</taxon>
        <taxon>Gastropoda</taxon>
        <taxon>Heterobranchia</taxon>
        <taxon>Euthyneura</taxon>
        <taxon>Panpulmonata</taxon>
        <taxon>Eupulmonata</taxon>
        <taxon>Stylommatophora</taxon>
        <taxon>Helicina</taxon>
        <taxon>Arionoidea</taxon>
        <taxon>Arionidae</taxon>
        <taxon>Arion</taxon>
    </lineage>
</organism>
<protein>
    <submittedName>
        <fullName evidence="1">Uncharacterized protein</fullName>
    </submittedName>
</protein>
<dbReference type="EMBL" id="HACG01006943">
    <property type="protein sequence ID" value="CEK53808.1"/>
    <property type="molecule type" value="Transcribed_RNA"/>
</dbReference>
<evidence type="ECO:0000313" key="1">
    <source>
        <dbReference type="EMBL" id="CEK53808.1"/>
    </source>
</evidence>